<dbReference type="OrthoDB" id="1001765at2759"/>
<dbReference type="SUPFAM" id="SSF47240">
    <property type="entry name" value="Ferritin-like"/>
    <property type="match status" value="1"/>
</dbReference>
<keyword evidence="3" id="KW-1185">Reference proteome</keyword>
<feature type="chain" id="PRO_5007858339" description="Protein rds1" evidence="1">
    <location>
        <begin position="18"/>
        <end position="294"/>
    </location>
</feature>
<dbReference type="InParanoid" id="A0A165GW09"/>
<dbReference type="CDD" id="cd00657">
    <property type="entry name" value="Ferritin_like"/>
    <property type="match status" value="1"/>
</dbReference>
<evidence type="ECO:0000256" key="1">
    <source>
        <dbReference type="SAM" id="SignalP"/>
    </source>
</evidence>
<dbReference type="Proteomes" id="UP000076842">
    <property type="component" value="Unassembled WGS sequence"/>
</dbReference>
<evidence type="ECO:0000313" key="2">
    <source>
        <dbReference type="EMBL" id="KZT58560.1"/>
    </source>
</evidence>
<feature type="signal peptide" evidence="1">
    <location>
        <begin position="1"/>
        <end position="17"/>
    </location>
</feature>
<dbReference type="PANTHER" id="PTHR38705">
    <property type="entry name" value="PROTEIN RDS1"/>
    <property type="match status" value="1"/>
</dbReference>
<evidence type="ECO:0008006" key="4">
    <source>
        <dbReference type="Google" id="ProtNLM"/>
    </source>
</evidence>
<dbReference type="Pfam" id="PF13668">
    <property type="entry name" value="Ferritin_2"/>
    <property type="match status" value="1"/>
</dbReference>
<dbReference type="STRING" id="1353952.A0A165GW09"/>
<dbReference type="InterPro" id="IPR039254">
    <property type="entry name" value="Rds1"/>
</dbReference>
<sequence length="294" mass="30970">MKLLSLFPALYVIIAAAAPVRRQSNIDSTVLNFALTLEHLENRFYADALSQFDVTAFTNAGFQDWVRGRISQIAAHEASHVAYLQTVLGSSATSECTYSFPYTDPASFVSLATVLEGIGVAAYTGATQLLTDRSTITSASSILAVEARHQGWLESAVEHGSGWNTAFETPLDVDQVWSLAASFITSCPSSNPALPVTAFPALSIQQASVSAGETITLQFSTSTAGPFYAAFFTGLSTVFVPVQHDNTVTVPSGLLGTVFMVVTSSNSAVTDGNTVAGPTVLTFPYLSSVTVPSS</sequence>
<dbReference type="EMBL" id="KV423950">
    <property type="protein sequence ID" value="KZT58560.1"/>
    <property type="molecule type" value="Genomic_DNA"/>
</dbReference>
<dbReference type="PANTHER" id="PTHR38705:SF1">
    <property type="entry name" value="PROTEIN RDS1"/>
    <property type="match status" value="1"/>
</dbReference>
<dbReference type="InterPro" id="IPR009078">
    <property type="entry name" value="Ferritin-like_SF"/>
</dbReference>
<proteinExistence type="predicted"/>
<organism evidence="2 3">
    <name type="scientific">Calocera cornea HHB12733</name>
    <dbReference type="NCBI Taxonomy" id="1353952"/>
    <lineage>
        <taxon>Eukaryota</taxon>
        <taxon>Fungi</taxon>
        <taxon>Dikarya</taxon>
        <taxon>Basidiomycota</taxon>
        <taxon>Agaricomycotina</taxon>
        <taxon>Dacrymycetes</taxon>
        <taxon>Dacrymycetales</taxon>
        <taxon>Dacrymycetaceae</taxon>
        <taxon>Calocera</taxon>
    </lineage>
</organism>
<protein>
    <recommendedName>
        <fullName evidence="4">Protein rds1</fullName>
    </recommendedName>
</protein>
<keyword evidence="1" id="KW-0732">Signal</keyword>
<evidence type="ECO:0000313" key="3">
    <source>
        <dbReference type="Proteomes" id="UP000076842"/>
    </source>
</evidence>
<accession>A0A165GW09</accession>
<name>A0A165GW09_9BASI</name>
<gene>
    <name evidence="2" type="ORF">CALCODRAFT_494865</name>
</gene>
<reference evidence="2 3" key="1">
    <citation type="journal article" date="2016" name="Mol. Biol. Evol.">
        <title>Comparative Genomics of Early-Diverging Mushroom-Forming Fungi Provides Insights into the Origins of Lignocellulose Decay Capabilities.</title>
        <authorList>
            <person name="Nagy L.G."/>
            <person name="Riley R."/>
            <person name="Tritt A."/>
            <person name="Adam C."/>
            <person name="Daum C."/>
            <person name="Floudas D."/>
            <person name="Sun H."/>
            <person name="Yadav J.S."/>
            <person name="Pangilinan J."/>
            <person name="Larsson K.H."/>
            <person name="Matsuura K."/>
            <person name="Barry K."/>
            <person name="Labutti K."/>
            <person name="Kuo R."/>
            <person name="Ohm R.A."/>
            <person name="Bhattacharya S.S."/>
            <person name="Shirouzu T."/>
            <person name="Yoshinaga Y."/>
            <person name="Martin F.M."/>
            <person name="Grigoriev I.V."/>
            <person name="Hibbett D.S."/>
        </authorList>
    </citation>
    <scope>NUCLEOTIDE SEQUENCE [LARGE SCALE GENOMIC DNA]</scope>
    <source>
        <strain evidence="2 3">HHB12733</strain>
    </source>
</reference>
<dbReference type="AlphaFoldDB" id="A0A165GW09"/>